<sequence length="1146" mass="130245">MGLSELIANAAQSYPEAKTGTFTGAAIGRDFKDKIPNALKQATNLDDFIVKGSIGNGNFADVPWIAIMDRDITSSTTKGVYIVFLFSSDGKRVYLSFNQGVTYFREQKIADQDVRTISRKIGEKYPTSDSVVNHIDLSASTALAKGYEKTNIYSYEYHTDNMPSDEAIIENLESLVSKYRDLKVAFVEAGSSIEAFYSSFDMTKAPNKYVIFKRLLRRFIELANINLNPNTEKSDRKATIGGQGFEANQYERVTGVGQGNDKVTIDGTQHTVYLFKSGHYGPDNGNGMALPPYLFYTLQNGPMIQFRVVFQNYVAKEFQIVLRDQSDGGADIQLNHKSYEIDKLDLFSNAQPNQALRQLYDDYLIYKTEVPKFKNLLKFFVNQMKINVDLVDGDKAFGLGEGGQNNKEFGEKYKSWTSYREGELAIKLWKDIKVAPKKNQILFQDRKGNPEFINIAPTDEKIESLELRKYGHTESYGEFTVLDLMLNDEGISNQLVTLYSKLMEAQAAISESGQKQMSKEELETILNFFVLVAQKKILTRVDYGKSSATNYYADDHRYNTSNNVLSLHKPEWASNIEAYISEGVDRSWFDTGLECIHFLNGSAQNQNYGYRNSSIHFSNDHKYAVEFMPDAGDTRGDNLIVKLEARVFRVYDENNNHTNKDNSYVSKLGDQVQFELPVTVLQEDSGKIAEMEVDLTDENYSKFLELMNNLEVYFDEFEKKQEGSKLPSKGWNRILYGPPGTGKTYSINKYKEELIHGQTLAHSIVNFDSLTWKETILLAMKREEYPSLKVKEISSLELLEQYANNKSSKNAYQTISTTILNNADEKSTTVSSRNGLDLFTKDEYDNWSVTENGKNAADEAESHITEEQMSDEDFFVKIVTFHQSYGYEDFIEGINAETEDGKISYQVKDGVFKRFCNDAKQNPDQNFLFVIDEINRGNISKIFGELITLIEPSKRIGASESLSVVLPYSGDIFGVPQNVYILGTMNTADRSIAMMDTALRRRFDFIEKMPDPGVVRKEVGQIDGIDVASLLEIMNRRIEFLYDREHTLGHAFFLNIGTIGELKAVFENKIIPLLQEYFYEDYEKIQAVLNDTQQIYIVQVNDDSTLFSNAFNELKSDNDEIKFEVAKNVSDADFIQFAKNITKVGD</sequence>
<organism evidence="3 4">
    <name type="scientific">Enterococcus lactis</name>
    <dbReference type="NCBI Taxonomy" id="357441"/>
    <lineage>
        <taxon>Bacteria</taxon>
        <taxon>Bacillati</taxon>
        <taxon>Bacillota</taxon>
        <taxon>Bacilli</taxon>
        <taxon>Lactobacillales</taxon>
        <taxon>Enterococcaceae</taxon>
        <taxon>Enterococcus</taxon>
    </lineage>
</organism>
<evidence type="ECO:0000313" key="3">
    <source>
        <dbReference type="EMBL" id="MDP8590531.1"/>
    </source>
</evidence>
<dbReference type="Pfam" id="PF07728">
    <property type="entry name" value="AAA_5"/>
    <property type="match status" value="1"/>
</dbReference>
<dbReference type="GO" id="GO:0016887">
    <property type="term" value="F:ATP hydrolysis activity"/>
    <property type="evidence" value="ECO:0007669"/>
    <property type="project" value="InterPro"/>
</dbReference>
<proteinExistence type="predicted"/>
<comment type="caution">
    <text evidence="3">The sequence shown here is derived from an EMBL/GenBank/DDBJ whole genome shotgun (WGS) entry which is preliminary data.</text>
</comment>
<dbReference type="PANTHER" id="PTHR37291">
    <property type="entry name" value="5-METHYLCYTOSINE-SPECIFIC RESTRICTION ENZYME B"/>
    <property type="match status" value="1"/>
</dbReference>
<dbReference type="InterPro" id="IPR052934">
    <property type="entry name" value="Methyl-DNA_Rec/Restrict_Enz"/>
</dbReference>
<dbReference type="Proteomes" id="UP001238215">
    <property type="component" value="Unassembled WGS sequence"/>
</dbReference>
<dbReference type="InterPro" id="IPR027417">
    <property type="entry name" value="P-loop_NTPase"/>
</dbReference>
<name>A0AAJ1WCN1_9ENTE</name>
<protein>
    <submittedName>
        <fullName evidence="3">DUF3578 domain-containing protein</fullName>
    </submittedName>
</protein>
<feature type="domain" description="ATPase dynein-related AAA" evidence="1">
    <location>
        <begin position="876"/>
        <end position="1003"/>
    </location>
</feature>
<dbReference type="Gene3D" id="3.40.50.300">
    <property type="entry name" value="P-loop containing nucleotide triphosphate hydrolases"/>
    <property type="match status" value="1"/>
</dbReference>
<accession>A0AAJ1WCN1</accession>
<dbReference type="AlphaFoldDB" id="A0AAJ1WCN1"/>
<keyword evidence="4" id="KW-1185">Reference proteome</keyword>
<reference evidence="3 4" key="1">
    <citation type="submission" date="2023-08" db="EMBL/GenBank/DDBJ databases">
        <title>Whole genome sequencing of Enterococcus.</title>
        <authorList>
            <person name="Kaptchouang Tchatchouang C.D."/>
            <person name="Ateba C.N."/>
        </authorList>
    </citation>
    <scope>NUCLEOTIDE SEQUENCE [LARGE SCALE GENOMIC DNA]</scope>
    <source>
        <strain evidence="3 4">ENT3_CNKT_NWU</strain>
    </source>
</reference>
<gene>
    <name evidence="3" type="ORF">RAN64_10935</name>
</gene>
<evidence type="ECO:0000259" key="2">
    <source>
        <dbReference type="Pfam" id="PF12102"/>
    </source>
</evidence>
<dbReference type="InterPro" id="IPR021961">
    <property type="entry name" value="McrB_DNA-bd"/>
</dbReference>
<dbReference type="SUPFAM" id="SSF52540">
    <property type="entry name" value="P-loop containing nucleoside triphosphate hydrolases"/>
    <property type="match status" value="1"/>
</dbReference>
<evidence type="ECO:0000259" key="1">
    <source>
        <dbReference type="Pfam" id="PF07728"/>
    </source>
</evidence>
<dbReference type="EMBL" id="JAVBZS010000035">
    <property type="protein sequence ID" value="MDP8590531.1"/>
    <property type="molecule type" value="Genomic_DNA"/>
</dbReference>
<dbReference type="InterPro" id="IPR011704">
    <property type="entry name" value="ATPase_dyneun-rel_AAA"/>
</dbReference>
<evidence type="ECO:0000313" key="4">
    <source>
        <dbReference type="Proteomes" id="UP001238215"/>
    </source>
</evidence>
<feature type="domain" description="Type IV methyl-directed restriction enzyme EcoKMcrB subunit DNA-binding" evidence="2">
    <location>
        <begin position="12"/>
        <end position="183"/>
    </location>
</feature>
<dbReference type="Pfam" id="PF12102">
    <property type="entry name" value="MrcB_N"/>
    <property type="match status" value="1"/>
</dbReference>
<dbReference type="GO" id="GO:0005524">
    <property type="term" value="F:ATP binding"/>
    <property type="evidence" value="ECO:0007669"/>
    <property type="project" value="InterPro"/>
</dbReference>
<dbReference type="PANTHER" id="PTHR37291:SF1">
    <property type="entry name" value="TYPE IV METHYL-DIRECTED RESTRICTION ENZYME ECOKMCRB SUBUNIT"/>
    <property type="match status" value="1"/>
</dbReference>
<dbReference type="Gene3D" id="3.30.920.90">
    <property type="match status" value="1"/>
</dbReference>
<dbReference type="RefSeq" id="WP_213386083.1">
    <property type="nucleotide sequence ID" value="NZ_CP078095.1"/>
</dbReference>